<evidence type="ECO:0000313" key="1">
    <source>
        <dbReference type="EMBL" id="GAA2021116.1"/>
    </source>
</evidence>
<gene>
    <name evidence="1" type="ORF">GCM10009839_17490</name>
</gene>
<accession>A0ABN2TUV7</accession>
<protein>
    <submittedName>
        <fullName evidence="1">Uncharacterized protein</fullName>
    </submittedName>
</protein>
<proteinExistence type="predicted"/>
<reference evidence="2" key="1">
    <citation type="journal article" date="2019" name="Int. J. Syst. Evol. Microbiol.">
        <title>The Global Catalogue of Microorganisms (GCM) 10K type strain sequencing project: providing services to taxonomists for standard genome sequencing and annotation.</title>
        <authorList>
            <consortium name="The Broad Institute Genomics Platform"/>
            <consortium name="The Broad Institute Genome Sequencing Center for Infectious Disease"/>
            <person name="Wu L."/>
            <person name="Ma J."/>
        </authorList>
    </citation>
    <scope>NUCLEOTIDE SEQUENCE [LARGE SCALE GENOMIC DNA]</scope>
    <source>
        <strain evidence="2">JCM 16014</strain>
    </source>
</reference>
<dbReference type="Proteomes" id="UP001500751">
    <property type="component" value="Unassembled WGS sequence"/>
</dbReference>
<dbReference type="EMBL" id="BAAAQN010000007">
    <property type="protein sequence ID" value="GAA2021116.1"/>
    <property type="molecule type" value="Genomic_DNA"/>
</dbReference>
<sequence length="90" mass="9495">MAPRGIPSLRVRGVQVNDRDLYSQYKVCSIGTAAPGWRERGIGAGPVGQTGIPQTLGNEEAADNYSDCGAAVRNRHTGEDAEGDVPVRDA</sequence>
<evidence type="ECO:0000313" key="2">
    <source>
        <dbReference type="Proteomes" id="UP001500751"/>
    </source>
</evidence>
<keyword evidence="2" id="KW-1185">Reference proteome</keyword>
<organism evidence="1 2">
    <name type="scientific">Catenulispora yoronensis</name>
    <dbReference type="NCBI Taxonomy" id="450799"/>
    <lineage>
        <taxon>Bacteria</taxon>
        <taxon>Bacillati</taxon>
        <taxon>Actinomycetota</taxon>
        <taxon>Actinomycetes</taxon>
        <taxon>Catenulisporales</taxon>
        <taxon>Catenulisporaceae</taxon>
        <taxon>Catenulispora</taxon>
    </lineage>
</organism>
<comment type="caution">
    <text evidence="1">The sequence shown here is derived from an EMBL/GenBank/DDBJ whole genome shotgun (WGS) entry which is preliminary data.</text>
</comment>
<name>A0ABN2TUV7_9ACTN</name>